<dbReference type="Proteomes" id="UP000008553">
    <property type="component" value="Unassembled WGS sequence"/>
</dbReference>
<comment type="caution">
    <text evidence="1">The sequence shown here is derived from an EMBL/GenBank/DDBJ whole genome shotgun (WGS) entry which is preliminary data.</text>
</comment>
<dbReference type="AlphaFoldDB" id="Q7RTH9"/>
<accession>Q7RTH9</accession>
<dbReference type="InParanoid" id="Q7RTH9"/>
<evidence type="ECO:0000313" key="1">
    <source>
        <dbReference type="EMBL" id="EAA21211.1"/>
    </source>
</evidence>
<name>Q7RTH9_PLAYO</name>
<protein>
    <submittedName>
        <fullName evidence="1">Uncharacterized protein</fullName>
    </submittedName>
</protein>
<dbReference type="PaxDb" id="73239-Q7RTH9"/>
<reference evidence="1 2" key="1">
    <citation type="journal article" date="2002" name="Nature">
        <title>Genome sequence and comparative analysis of the model rodent malaria parasite Plasmodium yoelii yoelii.</title>
        <authorList>
            <person name="Carlton J.M."/>
            <person name="Angiuoli S.V."/>
            <person name="Suh B.B."/>
            <person name="Kooij T.W."/>
            <person name="Pertea M."/>
            <person name="Silva J.C."/>
            <person name="Ermolaeva M.D."/>
            <person name="Allen J.E."/>
            <person name="Selengut J.D."/>
            <person name="Koo H.L."/>
            <person name="Peterson J.D."/>
            <person name="Pop M."/>
            <person name="Kosack D.S."/>
            <person name="Shumway M.F."/>
            <person name="Bidwell S.L."/>
            <person name="Shallom S.J."/>
            <person name="van Aken S.E."/>
            <person name="Riedmuller S.B."/>
            <person name="Feldblyum T.V."/>
            <person name="Cho J.K."/>
            <person name="Quackenbush J."/>
            <person name="Sedegah M."/>
            <person name="Shoaibi A."/>
            <person name="Cummings L.M."/>
            <person name="Florens L."/>
            <person name="Yates J.R."/>
            <person name="Raine J.D."/>
            <person name="Sinden R.E."/>
            <person name="Harris M.A."/>
            <person name="Cunningham D.A."/>
            <person name="Preiser P.R."/>
            <person name="Bergman L.W."/>
            <person name="Vaidya A.B."/>
            <person name="van Lin L.H."/>
            <person name="Janse C.J."/>
            <person name="Waters A.P."/>
            <person name="Smith H.O."/>
            <person name="White O.R."/>
            <person name="Salzberg S.L."/>
            <person name="Venter J.C."/>
            <person name="Fraser C.M."/>
            <person name="Hoffman S.L."/>
            <person name="Gardner M.J."/>
            <person name="Carucci D.J."/>
        </authorList>
    </citation>
    <scope>NUCLEOTIDE SEQUENCE [LARGE SCALE GENOMIC DNA]</scope>
    <source>
        <strain evidence="1 2">17XNL</strain>
    </source>
</reference>
<dbReference type="EMBL" id="AABL01000005">
    <property type="protein sequence ID" value="EAA21211.1"/>
    <property type="molecule type" value="Genomic_DNA"/>
</dbReference>
<organism evidence="1 2">
    <name type="scientific">Plasmodium yoelii yoelii</name>
    <dbReference type="NCBI Taxonomy" id="73239"/>
    <lineage>
        <taxon>Eukaryota</taxon>
        <taxon>Sar</taxon>
        <taxon>Alveolata</taxon>
        <taxon>Apicomplexa</taxon>
        <taxon>Aconoidasida</taxon>
        <taxon>Haemosporida</taxon>
        <taxon>Plasmodiidae</taxon>
        <taxon>Plasmodium</taxon>
        <taxon>Plasmodium (Vinckeia)</taxon>
    </lineage>
</organism>
<evidence type="ECO:0000313" key="2">
    <source>
        <dbReference type="Proteomes" id="UP000008553"/>
    </source>
</evidence>
<gene>
    <name evidence="1" type="ORF">PY00014</name>
</gene>
<keyword evidence="2" id="KW-1185">Reference proteome</keyword>
<sequence length="62" mass="6812">MPKVIEELKLFLTNLSKGSDIVDTSDLLSSGVADESVILDIKAKLGDSPWNIQKLIDVKKNK</sequence>
<proteinExistence type="predicted"/>